<feature type="domain" description="ABC transmembrane type-1" evidence="9">
    <location>
        <begin position="17"/>
        <end position="211"/>
    </location>
</feature>
<feature type="transmembrane region" description="Helical" evidence="8">
    <location>
        <begin position="69"/>
        <end position="93"/>
    </location>
</feature>
<evidence type="ECO:0000259" key="9">
    <source>
        <dbReference type="PROSITE" id="PS50928"/>
    </source>
</evidence>
<dbReference type="FunFam" id="1.10.3720.10:FF:000002">
    <property type="entry name" value="D-methionine ABC transporter permease MetI"/>
    <property type="match status" value="1"/>
</dbReference>
<evidence type="ECO:0000256" key="8">
    <source>
        <dbReference type="RuleBase" id="RU363032"/>
    </source>
</evidence>
<evidence type="ECO:0000256" key="2">
    <source>
        <dbReference type="ARBA" id="ARBA00007069"/>
    </source>
</evidence>
<evidence type="ECO:0000256" key="5">
    <source>
        <dbReference type="ARBA" id="ARBA00022692"/>
    </source>
</evidence>
<evidence type="ECO:0000256" key="1">
    <source>
        <dbReference type="ARBA" id="ARBA00004651"/>
    </source>
</evidence>
<dbReference type="Gene3D" id="1.10.3720.10">
    <property type="entry name" value="MetI-like"/>
    <property type="match status" value="1"/>
</dbReference>
<keyword evidence="6 8" id="KW-1133">Transmembrane helix</keyword>
<feature type="transmembrane region" description="Helical" evidence="8">
    <location>
        <begin position="191"/>
        <end position="215"/>
    </location>
</feature>
<dbReference type="GeneID" id="78287757"/>
<accession>A0A1I0D7V8</accession>
<evidence type="ECO:0000313" key="11">
    <source>
        <dbReference type="Proteomes" id="UP000198558"/>
    </source>
</evidence>
<dbReference type="Proteomes" id="UP000198558">
    <property type="component" value="Unassembled WGS sequence"/>
</dbReference>
<dbReference type="PANTHER" id="PTHR30450:SF1">
    <property type="entry name" value="D-METHIONINE TRANSPORT SYSTEM PERMEASE PROTEIN METI-RELATED"/>
    <property type="match status" value="1"/>
</dbReference>
<comment type="similarity">
    <text evidence="2">Belongs to the binding-protein-dependent transport system permease family. CysTW subfamily.</text>
</comment>
<dbReference type="RefSeq" id="WP_092352591.1">
    <property type="nucleotide sequence ID" value="NZ_CANSQN010000002.1"/>
</dbReference>
<feature type="transmembrane region" description="Helical" evidence="8">
    <location>
        <begin position="21"/>
        <end position="44"/>
    </location>
</feature>
<evidence type="ECO:0000256" key="6">
    <source>
        <dbReference type="ARBA" id="ARBA00022989"/>
    </source>
</evidence>
<dbReference type="SUPFAM" id="SSF161098">
    <property type="entry name" value="MetI-like"/>
    <property type="match status" value="1"/>
</dbReference>
<dbReference type="GO" id="GO:0048473">
    <property type="term" value="P:D-methionine transmembrane transport"/>
    <property type="evidence" value="ECO:0007669"/>
    <property type="project" value="TreeGrafter"/>
</dbReference>
<dbReference type="AlphaFoldDB" id="A0A1I0D7V8"/>
<gene>
    <name evidence="10" type="ORF">SAMN04489758_10530</name>
</gene>
<comment type="subcellular location">
    <subcellularLocation>
        <location evidence="1 8">Cell membrane</location>
        <topology evidence="1 8">Multi-pass membrane protein</topology>
    </subcellularLocation>
</comment>
<organism evidence="10 11">
    <name type="scientific">Thomasclavelia cocleata</name>
    <dbReference type="NCBI Taxonomy" id="69824"/>
    <lineage>
        <taxon>Bacteria</taxon>
        <taxon>Bacillati</taxon>
        <taxon>Bacillota</taxon>
        <taxon>Erysipelotrichia</taxon>
        <taxon>Erysipelotrichales</taxon>
        <taxon>Coprobacillaceae</taxon>
        <taxon>Thomasclavelia</taxon>
    </lineage>
</organism>
<evidence type="ECO:0000313" key="10">
    <source>
        <dbReference type="EMBL" id="SET27608.1"/>
    </source>
</evidence>
<evidence type="ECO:0000256" key="7">
    <source>
        <dbReference type="ARBA" id="ARBA00023136"/>
    </source>
</evidence>
<keyword evidence="3 8" id="KW-0813">Transport</keyword>
<dbReference type="InterPro" id="IPR035906">
    <property type="entry name" value="MetI-like_sf"/>
</dbReference>
<dbReference type="GO" id="GO:0005886">
    <property type="term" value="C:plasma membrane"/>
    <property type="evidence" value="ECO:0007669"/>
    <property type="project" value="UniProtKB-SubCell"/>
</dbReference>
<evidence type="ECO:0000256" key="3">
    <source>
        <dbReference type="ARBA" id="ARBA00022448"/>
    </source>
</evidence>
<keyword evidence="7 8" id="KW-0472">Membrane</keyword>
<dbReference type="InterPro" id="IPR000515">
    <property type="entry name" value="MetI-like"/>
</dbReference>
<dbReference type="EMBL" id="FOIN01000005">
    <property type="protein sequence ID" value="SET27608.1"/>
    <property type="molecule type" value="Genomic_DNA"/>
</dbReference>
<keyword evidence="11" id="KW-1185">Reference proteome</keyword>
<keyword evidence="5 8" id="KW-0812">Transmembrane</keyword>
<dbReference type="PANTHER" id="PTHR30450">
    <property type="entry name" value="ABC TRANSPORTER PERMEASE"/>
    <property type="match status" value="1"/>
</dbReference>
<name>A0A1I0D7V8_9FIRM</name>
<sequence length="221" mass="23988">MSSILENIDFDTMVNALNETLFMTFVSLIFAVIIGLILGIAIYLTQEDGLYPNLFVNKVLNLIVNVLRAIPYIILLILLLPLTTTLVGSMIGAKAALPSLILSSAPFYGRMVMIALNEVDSGTIEASKAMGANNWQIITKVLIPEAKPALISSITVMAVSLVGYTAMAGAIGAGGLGNLAYLYGMVRNNNYIMYTATILILIIVFIIQFIGDYFVRKIDKR</sequence>
<evidence type="ECO:0000256" key="4">
    <source>
        <dbReference type="ARBA" id="ARBA00022475"/>
    </source>
</evidence>
<reference evidence="11" key="1">
    <citation type="submission" date="2016-10" db="EMBL/GenBank/DDBJ databases">
        <authorList>
            <person name="Varghese N."/>
            <person name="Submissions S."/>
        </authorList>
    </citation>
    <scope>NUCLEOTIDE SEQUENCE [LARGE SCALE GENOMIC DNA]</scope>
    <source>
        <strain evidence="11">DSM 1551</strain>
    </source>
</reference>
<dbReference type="CDD" id="cd06261">
    <property type="entry name" value="TM_PBP2"/>
    <property type="match status" value="1"/>
</dbReference>
<proteinExistence type="inferred from homology"/>
<feature type="transmembrane region" description="Helical" evidence="8">
    <location>
        <begin position="149"/>
        <end position="171"/>
    </location>
</feature>
<dbReference type="InterPro" id="IPR051322">
    <property type="entry name" value="AA_ABC_Transporter_Permease"/>
</dbReference>
<dbReference type="PROSITE" id="PS50928">
    <property type="entry name" value="ABC_TM1"/>
    <property type="match status" value="1"/>
</dbReference>
<protein>
    <submittedName>
        <fullName evidence="10">D-methionine transport system permease protein</fullName>
    </submittedName>
</protein>
<dbReference type="Pfam" id="PF00528">
    <property type="entry name" value="BPD_transp_1"/>
    <property type="match status" value="1"/>
</dbReference>
<keyword evidence="4" id="KW-1003">Cell membrane</keyword>
<dbReference type="OrthoDB" id="9793490at2"/>